<accession>A0A6S6SE31</accession>
<dbReference type="EMBL" id="CACVAQ010000063">
    <property type="protein sequence ID" value="CAA6801265.1"/>
    <property type="molecule type" value="Genomic_DNA"/>
</dbReference>
<gene>
    <name evidence="1" type="ORF">HELGO_WM30927</name>
</gene>
<protein>
    <submittedName>
        <fullName evidence="1">Uncharacterized protein</fullName>
    </submittedName>
</protein>
<dbReference type="AlphaFoldDB" id="A0A6S6SE31"/>
<reference evidence="1" key="1">
    <citation type="submission" date="2020-01" db="EMBL/GenBank/DDBJ databases">
        <authorList>
            <person name="Meier V. D."/>
            <person name="Meier V D."/>
        </authorList>
    </citation>
    <scope>NUCLEOTIDE SEQUENCE</scope>
    <source>
        <strain evidence="1">HLG_WM_MAG_10</strain>
    </source>
</reference>
<organism evidence="1">
    <name type="scientific">uncultured Aureispira sp</name>
    <dbReference type="NCBI Taxonomy" id="1331704"/>
    <lineage>
        <taxon>Bacteria</taxon>
        <taxon>Pseudomonadati</taxon>
        <taxon>Bacteroidota</taxon>
        <taxon>Saprospiria</taxon>
        <taxon>Saprospirales</taxon>
        <taxon>Saprospiraceae</taxon>
        <taxon>Aureispira</taxon>
        <taxon>environmental samples</taxon>
    </lineage>
</organism>
<evidence type="ECO:0000313" key="1">
    <source>
        <dbReference type="EMBL" id="CAA6801265.1"/>
    </source>
</evidence>
<name>A0A6S6SE31_9BACT</name>
<sequence length="190" mass="22863">MHSLEPHYRWRLEYIASEDAQSPFYGKIYSEFEFSTKIYNYYIHPQWDDFGSETLYVKILYANYADNYAILELIGEWNDCLHNDIMLLKQGVIDRMQEHGISKFILIAENVLNFHASDDCYYEEWYDDISDEEGWISIIGLRDHVIEEMEDHGIHNYINFGPRFNIAWRPLKPELVYETIRYAINTSWDF</sequence>
<proteinExistence type="predicted"/>